<dbReference type="InterPro" id="IPR011835">
    <property type="entry name" value="GS/SS"/>
</dbReference>
<protein>
    <recommendedName>
        <fullName evidence="7">Glycogen synthase</fullName>
        <ecNumber evidence="7">2.4.1.21</ecNumber>
    </recommendedName>
    <alternativeName>
        <fullName evidence="7">Starch [bacterial glycogen] synthase</fullName>
    </alternativeName>
</protein>
<organism evidence="10 11">
    <name type="scientific">Ktedonosporobacter rubrisoli</name>
    <dbReference type="NCBI Taxonomy" id="2509675"/>
    <lineage>
        <taxon>Bacteria</taxon>
        <taxon>Bacillati</taxon>
        <taxon>Chloroflexota</taxon>
        <taxon>Ktedonobacteria</taxon>
        <taxon>Ktedonobacterales</taxon>
        <taxon>Ktedonosporobacteraceae</taxon>
        <taxon>Ktedonosporobacter</taxon>
    </lineage>
</organism>
<evidence type="ECO:0000256" key="2">
    <source>
        <dbReference type="ARBA" id="ARBA00002764"/>
    </source>
</evidence>
<feature type="domain" description="Starch synthase catalytic" evidence="9">
    <location>
        <begin position="8"/>
        <end position="243"/>
    </location>
</feature>
<evidence type="ECO:0000256" key="4">
    <source>
        <dbReference type="ARBA" id="ARBA00022676"/>
    </source>
</evidence>
<dbReference type="AlphaFoldDB" id="A0A4V0Z081"/>
<dbReference type="UniPathway" id="UPA00164"/>
<dbReference type="NCBIfam" id="TIGR02095">
    <property type="entry name" value="glgA"/>
    <property type="match status" value="1"/>
</dbReference>
<feature type="domain" description="Glycosyl transferase family 1" evidence="8">
    <location>
        <begin position="296"/>
        <end position="447"/>
    </location>
</feature>
<keyword evidence="11" id="KW-1185">Reference proteome</keyword>
<dbReference type="PANTHER" id="PTHR45825">
    <property type="entry name" value="GRANULE-BOUND STARCH SYNTHASE 1, CHLOROPLASTIC/AMYLOPLASTIC"/>
    <property type="match status" value="1"/>
</dbReference>
<dbReference type="CDD" id="cd03791">
    <property type="entry name" value="GT5_Glycogen_synthase_DULL1-like"/>
    <property type="match status" value="1"/>
</dbReference>
<comment type="pathway">
    <text evidence="7">Glycan biosynthesis; glycogen biosynthesis.</text>
</comment>
<dbReference type="InterPro" id="IPR001296">
    <property type="entry name" value="Glyco_trans_1"/>
</dbReference>
<keyword evidence="6 7" id="KW-0320">Glycogen biosynthesis</keyword>
<proteinExistence type="inferred from homology"/>
<dbReference type="EC" id="2.4.1.21" evidence="7"/>
<dbReference type="NCBIfam" id="NF001899">
    <property type="entry name" value="PRK00654.1-2"/>
    <property type="match status" value="1"/>
</dbReference>
<dbReference type="GO" id="GO:0005978">
    <property type="term" value="P:glycogen biosynthetic process"/>
    <property type="evidence" value="ECO:0007669"/>
    <property type="project" value="UniProtKB-UniRule"/>
</dbReference>
<evidence type="ECO:0000313" key="10">
    <source>
        <dbReference type="EMBL" id="QBD82301.1"/>
    </source>
</evidence>
<name>A0A4V0Z081_KTERU</name>
<dbReference type="KEGG" id="kbs:EPA93_42515"/>
<dbReference type="RefSeq" id="WP_129893370.1">
    <property type="nucleotide sequence ID" value="NZ_CP035758.1"/>
</dbReference>
<accession>A0A4V0Z081</accession>
<dbReference type="GO" id="GO:0004373">
    <property type="term" value="F:alpha-1,4-glucan glucosyltransferase (UDP-glucose donor) activity"/>
    <property type="evidence" value="ECO:0007669"/>
    <property type="project" value="InterPro"/>
</dbReference>
<dbReference type="GO" id="GO:0009011">
    <property type="term" value="F:alpha-1,4-glucan glucosyltransferase (ADP-glucose donor) activity"/>
    <property type="evidence" value="ECO:0007669"/>
    <property type="project" value="UniProtKB-UniRule"/>
</dbReference>
<dbReference type="Proteomes" id="UP000290365">
    <property type="component" value="Chromosome"/>
</dbReference>
<dbReference type="SUPFAM" id="SSF53756">
    <property type="entry name" value="UDP-Glycosyltransferase/glycogen phosphorylase"/>
    <property type="match status" value="1"/>
</dbReference>
<comment type="function">
    <text evidence="2 7">Synthesizes alpha-1,4-glucan chains using ADP-glucose.</text>
</comment>
<keyword evidence="4 7" id="KW-0328">Glycosyltransferase</keyword>
<comment type="similarity">
    <text evidence="3 7">Belongs to the glycosyltransferase 1 family. Bacterial/plant glycogen synthase subfamily.</text>
</comment>
<feature type="binding site" evidence="7">
    <location>
        <position position="21"/>
    </location>
    <ligand>
        <name>ADP-alpha-D-glucose</name>
        <dbReference type="ChEBI" id="CHEBI:57498"/>
    </ligand>
</feature>
<dbReference type="EMBL" id="CP035758">
    <property type="protein sequence ID" value="QBD82301.1"/>
    <property type="molecule type" value="Genomic_DNA"/>
</dbReference>
<dbReference type="HAMAP" id="MF_00484">
    <property type="entry name" value="Glycogen_synth"/>
    <property type="match status" value="1"/>
</dbReference>
<dbReference type="Pfam" id="PF00534">
    <property type="entry name" value="Glycos_transf_1"/>
    <property type="match status" value="1"/>
</dbReference>
<gene>
    <name evidence="7 10" type="primary">glgA</name>
    <name evidence="10" type="ORF">EPA93_42515</name>
</gene>
<keyword evidence="5 7" id="KW-0808">Transferase</keyword>
<dbReference type="Pfam" id="PF08323">
    <property type="entry name" value="Glyco_transf_5"/>
    <property type="match status" value="1"/>
</dbReference>
<evidence type="ECO:0000256" key="3">
    <source>
        <dbReference type="ARBA" id="ARBA00010281"/>
    </source>
</evidence>
<evidence type="ECO:0000259" key="8">
    <source>
        <dbReference type="Pfam" id="PF00534"/>
    </source>
</evidence>
<reference evidence="10 11" key="1">
    <citation type="submission" date="2019-01" db="EMBL/GenBank/DDBJ databases">
        <title>Ktedonosporobacter rubrisoli SCAWS-G2.</title>
        <authorList>
            <person name="Huang Y."/>
            <person name="Yan B."/>
        </authorList>
    </citation>
    <scope>NUCLEOTIDE SEQUENCE [LARGE SCALE GENOMIC DNA]</scope>
    <source>
        <strain evidence="10 11">SCAWS-G2</strain>
    </source>
</reference>
<dbReference type="Gene3D" id="3.40.50.2000">
    <property type="entry name" value="Glycogen Phosphorylase B"/>
    <property type="match status" value="2"/>
</dbReference>
<evidence type="ECO:0000313" key="11">
    <source>
        <dbReference type="Proteomes" id="UP000290365"/>
    </source>
</evidence>
<evidence type="ECO:0000256" key="1">
    <source>
        <dbReference type="ARBA" id="ARBA00001478"/>
    </source>
</evidence>
<evidence type="ECO:0000256" key="5">
    <source>
        <dbReference type="ARBA" id="ARBA00022679"/>
    </source>
</evidence>
<comment type="catalytic activity">
    <reaction evidence="1 7">
        <text>[(1-&gt;4)-alpha-D-glucosyl](n) + ADP-alpha-D-glucose = [(1-&gt;4)-alpha-D-glucosyl](n+1) + ADP + H(+)</text>
        <dbReference type="Rhea" id="RHEA:18189"/>
        <dbReference type="Rhea" id="RHEA-COMP:9584"/>
        <dbReference type="Rhea" id="RHEA-COMP:9587"/>
        <dbReference type="ChEBI" id="CHEBI:15378"/>
        <dbReference type="ChEBI" id="CHEBI:15444"/>
        <dbReference type="ChEBI" id="CHEBI:57498"/>
        <dbReference type="ChEBI" id="CHEBI:456216"/>
        <dbReference type="EC" id="2.4.1.21"/>
    </reaction>
</comment>
<evidence type="ECO:0000256" key="6">
    <source>
        <dbReference type="ARBA" id="ARBA00023056"/>
    </source>
</evidence>
<dbReference type="PANTHER" id="PTHR45825:SF11">
    <property type="entry name" value="ALPHA AMYLASE DOMAIN-CONTAINING PROTEIN"/>
    <property type="match status" value="1"/>
</dbReference>
<dbReference type="InterPro" id="IPR013534">
    <property type="entry name" value="Starch_synth_cat_dom"/>
</dbReference>
<evidence type="ECO:0000256" key="7">
    <source>
        <dbReference type="HAMAP-Rule" id="MF_00484"/>
    </source>
</evidence>
<dbReference type="OrthoDB" id="9808590at2"/>
<sequence>MQYEQRLKVLILAAEIVPFVKVGGLADVVGALPKALQALGHDVRLVMPRYRQVDPERFHLSTVAEAVPVAMGNFRVPVNVRLGEIGDQIPVYMIDAPRYFERENIYGYTDDGERFILFCRAALEAMRTLNWAPDIVHCNDWHTGIVPNWLHTVYRDDPLFAQAATVYTIHNLAYQGIFGYRILEVAGVAANGFLYPQIAELANVVDIMGRGILFSDAITTVSERYAQEILTPTFGEKLDHLLRSRRDRLFGILNGIDYQEINPSTDRYIHACYDASSLDKRAENKAVLQEQAHLPVRADVPLLAMISRLADQKGFDLLSQIIQPLLSQGVQFVVLGIGDQHYHELFQNLAARYPEQVAIFLTFNAELAQRIYAGSDMFLMPSRFEPCGLSQLIAMRYGSVPIVRHVGGLADTVQEYDPLTGEGNGFVFNNYDPWELFAAIIRALEVYRFKESWRTLQLHGMAADHSWHASALRYVDVYRNALEFHHSGK</sequence>
<evidence type="ECO:0000259" key="9">
    <source>
        <dbReference type="Pfam" id="PF08323"/>
    </source>
</evidence>